<dbReference type="AlphaFoldDB" id="A0A090GDH0"/>
<evidence type="ECO:0000256" key="1">
    <source>
        <dbReference type="SAM" id="Phobius"/>
    </source>
</evidence>
<organism evidence="2 3">
    <name type="scientific">Mesorhizobium plurifarium</name>
    <dbReference type="NCBI Taxonomy" id="69974"/>
    <lineage>
        <taxon>Bacteria</taxon>
        <taxon>Pseudomonadati</taxon>
        <taxon>Pseudomonadota</taxon>
        <taxon>Alphaproteobacteria</taxon>
        <taxon>Hyphomicrobiales</taxon>
        <taxon>Phyllobacteriaceae</taxon>
        <taxon>Mesorhizobium</taxon>
    </lineage>
</organism>
<dbReference type="Proteomes" id="UP000046122">
    <property type="component" value="Unassembled WGS sequence"/>
</dbReference>
<evidence type="ECO:0000313" key="3">
    <source>
        <dbReference type="Proteomes" id="UP000046122"/>
    </source>
</evidence>
<reference evidence="2 3" key="1">
    <citation type="submission" date="2014-08" db="EMBL/GenBank/DDBJ databases">
        <authorList>
            <person name="Moulin Lionel"/>
        </authorList>
    </citation>
    <scope>NUCLEOTIDE SEQUENCE [LARGE SCALE GENOMIC DNA]</scope>
</reference>
<sequence>MPRAWLSQYVLWALLSLPGLFLIVAWIGGFWAYGRAVSQSGEWSAQLLILTLAVTPLRRLLGATALTRYLV</sequence>
<protein>
    <submittedName>
        <fullName evidence="2">Sulfoxide reductase heme-binding subunit YedZ</fullName>
    </submittedName>
</protein>
<feature type="transmembrane region" description="Helical" evidence="1">
    <location>
        <begin position="9"/>
        <end position="31"/>
    </location>
</feature>
<name>A0A090GDH0_MESPL</name>
<accession>A0A090GDH0</accession>
<proteinExistence type="predicted"/>
<gene>
    <name evidence="2" type="ORF">MPL3365_290046</name>
</gene>
<dbReference type="EMBL" id="CCNE01000022">
    <property type="protein sequence ID" value="CDX58009.1"/>
    <property type="molecule type" value="Genomic_DNA"/>
</dbReference>
<evidence type="ECO:0000313" key="2">
    <source>
        <dbReference type="EMBL" id="CDX58009.1"/>
    </source>
</evidence>
<keyword evidence="1" id="KW-0472">Membrane</keyword>
<keyword evidence="1" id="KW-0812">Transmembrane</keyword>
<keyword evidence="1" id="KW-1133">Transmembrane helix</keyword>